<reference evidence="3" key="1">
    <citation type="journal article" date="2022" name="bioRxiv">
        <title>Deciphering the potential niche of two novel black yeast fungi from a biological soil crust based on their genomes, phenotypes, and melanin regulation.</title>
        <authorList>
            <consortium name="DOE Joint Genome Institute"/>
            <person name="Carr E.C."/>
            <person name="Barton Q."/>
            <person name="Grambo S."/>
            <person name="Sullivan M."/>
            <person name="Renfro C.M."/>
            <person name="Kuo A."/>
            <person name="Pangilinan J."/>
            <person name="Lipzen A."/>
            <person name="Keymanesh K."/>
            <person name="Savage E."/>
            <person name="Barry K."/>
            <person name="Grigoriev I.V."/>
            <person name="Riekhof W.R."/>
            <person name="Harris S.S."/>
        </authorList>
    </citation>
    <scope>NUCLEOTIDE SEQUENCE</scope>
    <source>
        <strain evidence="3">JF 03-4F</strain>
    </source>
</reference>
<evidence type="ECO:0000256" key="1">
    <source>
        <dbReference type="SAM" id="MobiDB-lite"/>
    </source>
</evidence>
<dbReference type="AlphaFoldDB" id="A0AAN6IA23"/>
<keyword evidence="4" id="KW-1185">Reference proteome</keyword>
<keyword evidence="2" id="KW-0472">Membrane</keyword>
<evidence type="ECO:0000313" key="4">
    <source>
        <dbReference type="Proteomes" id="UP001203852"/>
    </source>
</evidence>
<proteinExistence type="predicted"/>
<feature type="transmembrane region" description="Helical" evidence="2">
    <location>
        <begin position="203"/>
        <end position="227"/>
    </location>
</feature>
<accession>A0AAN6IA23</accession>
<feature type="region of interest" description="Disordered" evidence="1">
    <location>
        <begin position="673"/>
        <end position="693"/>
    </location>
</feature>
<organism evidence="3 4">
    <name type="scientific">Exophiala viscosa</name>
    <dbReference type="NCBI Taxonomy" id="2486360"/>
    <lineage>
        <taxon>Eukaryota</taxon>
        <taxon>Fungi</taxon>
        <taxon>Dikarya</taxon>
        <taxon>Ascomycota</taxon>
        <taxon>Pezizomycotina</taxon>
        <taxon>Eurotiomycetes</taxon>
        <taxon>Chaetothyriomycetidae</taxon>
        <taxon>Chaetothyriales</taxon>
        <taxon>Herpotrichiellaceae</taxon>
        <taxon>Exophiala</taxon>
    </lineage>
</organism>
<protein>
    <submittedName>
        <fullName evidence="3">Uncharacterized protein</fullName>
    </submittedName>
</protein>
<evidence type="ECO:0000313" key="3">
    <source>
        <dbReference type="EMBL" id="KAI1610237.1"/>
    </source>
</evidence>
<feature type="transmembrane region" description="Helical" evidence="2">
    <location>
        <begin position="610"/>
        <end position="634"/>
    </location>
</feature>
<sequence>MATNMDGDKIDPITEKPIVSATVTAINAETDPGALESDAAKPSRDFKQAIYAIVGGVALPCIPIIVVSAVLLYVIFEHRIVPREGWPDLYVASTQASTDNVTTLIKEIRHQGGKAAYYVHYNPSTITTIASWTGRVIPYLSSSIMALVAFFAARHIVVKSKHGDHTQLPTPEQLTLLISLLGGSGFGPLKETALYRWGRKEKLVAPLPAAFAALGVITLLGLIIPIVDTWFGVATQPVTITQLYNTSTKAYHSYGRNLNPGTAEYPICPDGPGYQAGSGGGYQEWWWPCNLIISMQHENDVYLEGSQAVADLQLAQSTNDVISNYTGPLSSDSTQNQTVFFYGDTRSSNTLDFKAQTLGVSTQCIMATTMCGYLNNNETDDWSFRCSEGFGGDVTYGYPNVWPANASDADSGGTGGYTTGIGYAIDAQLSEAAPMVNWTDGGLVEGTIQSLLRQNPTHFATWAVGYPSDDIKNPLFSSLDPQVFPNNSLTAVWILNCSSTVYDVTYTYVDGALHSFNATLAEPVWGAFFSAPFAWSYLKGLRPAQLTLENAAFKAGSTAKTAADIATIYAKEYSKAALQLSVGAFQPYVNDIEQVRNSSISVARIPLVPLYLLLGFKFIYVLVVIILAIGAYCFTHPAETEVVKAQLSVQGLAAAHFDQPDLVRKNVVQEVQSRLDPAKNRGSPTSETPVQPLERAATAPALGGGPAGEATEELPKVGLMPTRAGTWKFVLLADGAWQSVKPIVQTLVLNEAKAGKLGDIGDAYAAWK</sequence>
<name>A0AAN6IA23_9EURO</name>
<evidence type="ECO:0000256" key="2">
    <source>
        <dbReference type="SAM" id="Phobius"/>
    </source>
</evidence>
<feature type="transmembrane region" description="Helical" evidence="2">
    <location>
        <begin position="49"/>
        <end position="76"/>
    </location>
</feature>
<keyword evidence="2" id="KW-1133">Transmembrane helix</keyword>
<comment type="caution">
    <text evidence="3">The sequence shown here is derived from an EMBL/GenBank/DDBJ whole genome shotgun (WGS) entry which is preliminary data.</text>
</comment>
<dbReference type="EMBL" id="MU404358">
    <property type="protein sequence ID" value="KAI1610237.1"/>
    <property type="molecule type" value="Genomic_DNA"/>
</dbReference>
<gene>
    <name evidence="3" type="ORF">EDD36DRAFT_319532</name>
</gene>
<keyword evidence="2" id="KW-0812">Transmembrane</keyword>
<dbReference type="Proteomes" id="UP001203852">
    <property type="component" value="Unassembled WGS sequence"/>
</dbReference>
<feature type="transmembrane region" description="Helical" evidence="2">
    <location>
        <begin position="136"/>
        <end position="153"/>
    </location>
</feature>